<keyword evidence="4 6" id="KW-0472">Membrane</keyword>
<organism evidence="9 10">
    <name type="scientific">Brassica napus</name>
    <name type="common">Rape</name>
    <dbReference type="NCBI Taxonomy" id="3708"/>
    <lineage>
        <taxon>Eukaryota</taxon>
        <taxon>Viridiplantae</taxon>
        <taxon>Streptophyta</taxon>
        <taxon>Embryophyta</taxon>
        <taxon>Tracheophyta</taxon>
        <taxon>Spermatophyta</taxon>
        <taxon>Magnoliopsida</taxon>
        <taxon>eudicotyledons</taxon>
        <taxon>Gunneridae</taxon>
        <taxon>Pentapetalae</taxon>
        <taxon>rosids</taxon>
        <taxon>malvids</taxon>
        <taxon>Brassicales</taxon>
        <taxon>Brassicaceae</taxon>
        <taxon>Brassiceae</taxon>
        <taxon>Brassica</taxon>
    </lineage>
</organism>
<feature type="transmembrane region" description="Helical" evidence="6">
    <location>
        <begin position="244"/>
        <end position="262"/>
    </location>
</feature>
<evidence type="ECO:0000256" key="5">
    <source>
        <dbReference type="SAM" id="MobiDB-lite"/>
    </source>
</evidence>
<feature type="transmembrane region" description="Helical" evidence="6">
    <location>
        <begin position="105"/>
        <end position="128"/>
    </location>
</feature>
<feature type="transmembrane region" description="Helical" evidence="6">
    <location>
        <begin position="530"/>
        <end position="549"/>
    </location>
</feature>
<feature type="transmembrane region" description="Helical" evidence="6">
    <location>
        <begin position="450"/>
        <end position="471"/>
    </location>
</feature>
<protein>
    <recommendedName>
        <fullName evidence="11">Nodulin-like domain-containing protein</fullName>
    </recommendedName>
</protein>
<feature type="transmembrane region" description="Helical" evidence="6">
    <location>
        <begin position="353"/>
        <end position="371"/>
    </location>
</feature>
<dbReference type="InterPro" id="IPR056555">
    <property type="entry name" value="NFD4_C"/>
</dbReference>
<evidence type="ECO:0000259" key="7">
    <source>
        <dbReference type="Pfam" id="PF06813"/>
    </source>
</evidence>
<feature type="compositionally biased region" description="Polar residues" evidence="5">
    <location>
        <begin position="729"/>
        <end position="742"/>
    </location>
</feature>
<dbReference type="Pfam" id="PF23262">
    <property type="entry name" value="NFD4_C"/>
    <property type="match status" value="1"/>
</dbReference>
<gene>
    <name evidence="9" type="ORF">HID58_066394</name>
</gene>
<proteinExistence type="predicted"/>
<evidence type="ECO:0000256" key="3">
    <source>
        <dbReference type="ARBA" id="ARBA00022989"/>
    </source>
</evidence>
<feature type="region of interest" description="Disordered" evidence="5">
    <location>
        <begin position="621"/>
        <end position="653"/>
    </location>
</feature>
<evidence type="ECO:0000256" key="1">
    <source>
        <dbReference type="ARBA" id="ARBA00004141"/>
    </source>
</evidence>
<comment type="subcellular location">
    <subcellularLocation>
        <location evidence="1">Membrane</location>
        <topology evidence="1">Multi-pass membrane protein</topology>
    </subcellularLocation>
</comment>
<dbReference type="InterPro" id="IPR010658">
    <property type="entry name" value="Nodulin-like"/>
</dbReference>
<feature type="transmembrane region" description="Helical" evidence="6">
    <location>
        <begin position="173"/>
        <end position="196"/>
    </location>
</feature>
<dbReference type="Proteomes" id="UP000824890">
    <property type="component" value="Unassembled WGS sequence"/>
</dbReference>
<dbReference type="PANTHER" id="PTHR21576:SF91">
    <property type="entry name" value="PROTEIN NUCLEAR FUSION DEFECTIVE 4"/>
    <property type="match status" value="1"/>
</dbReference>
<feature type="region of interest" description="Disordered" evidence="5">
    <location>
        <begin position="1"/>
        <end position="32"/>
    </location>
</feature>
<feature type="domain" description="NFD4 C-terminal" evidence="8">
    <location>
        <begin position="342"/>
        <end position="554"/>
    </location>
</feature>
<evidence type="ECO:0000256" key="2">
    <source>
        <dbReference type="ARBA" id="ARBA00022692"/>
    </source>
</evidence>
<reference evidence="9 10" key="1">
    <citation type="submission" date="2021-05" db="EMBL/GenBank/DDBJ databases">
        <title>Genome Assembly of Synthetic Allotetraploid Brassica napus Reveals Homoeologous Exchanges between Subgenomes.</title>
        <authorList>
            <person name="Davis J.T."/>
        </authorList>
    </citation>
    <scope>NUCLEOTIDE SEQUENCE [LARGE SCALE GENOMIC DNA]</scope>
    <source>
        <strain evidence="10">cv. Da-Ae</strain>
        <tissue evidence="9">Seedling</tissue>
    </source>
</reference>
<feature type="domain" description="Nodulin-like" evidence="7">
    <location>
        <begin position="44"/>
        <end position="290"/>
    </location>
</feature>
<feature type="transmembrane region" description="Helical" evidence="6">
    <location>
        <begin position="274"/>
        <end position="295"/>
    </location>
</feature>
<dbReference type="Pfam" id="PF06813">
    <property type="entry name" value="Nodulin-like"/>
    <property type="match status" value="1"/>
</dbReference>
<dbReference type="SUPFAM" id="SSF103473">
    <property type="entry name" value="MFS general substrate transporter"/>
    <property type="match status" value="1"/>
</dbReference>
<feature type="transmembrane region" description="Helical" evidence="6">
    <location>
        <begin position="419"/>
        <end position="438"/>
    </location>
</feature>
<feature type="compositionally biased region" description="Low complexity" evidence="5">
    <location>
        <begin position="693"/>
        <end position="709"/>
    </location>
</feature>
<accession>A0ABQ7ZFJ8</accession>
<evidence type="ECO:0000259" key="8">
    <source>
        <dbReference type="Pfam" id="PF23262"/>
    </source>
</evidence>
<evidence type="ECO:0000256" key="4">
    <source>
        <dbReference type="ARBA" id="ARBA00023136"/>
    </source>
</evidence>
<sequence>MRPRIRDASDKLRPTRSSFDDDGEPKFHRKHPPPLRTMFGRWRKWTVLVAAIWIQASTGTNFDFSAYSSHLKSVLGISQVRLNYLAVASDLGKAFGWSSGIALGYFPLSVVLFAAAAMGFVGYGVQWLVITNVIALPYSLVFLCCLLAGLSICWFNTACFILCIRHFPTNRALALSLTVSFNGISAALYSLAFNALNPSSSNLYLLLNSLVPLGVSLAALYPVLVKPSLDPTPDSESRRHDSHVFAIMNVVAVVTSFHLLLSSSSTNVTSSARLHLVGAIFLMVFPLCAPLLVYARDYYFPDINQHDSSGYVMLNIDELKLQKASVTGTAKEGNIVRLGDEHSFGLLITRLEFWLYYIAYFCGGTIGLVYSNNLGQIAQSLGQSSTTLVTVYSSFSFFGRLLSAAPDFIHKRFRLTRTGWFTIALLPTPIAFFLLAISSLQQLALQTATALIGLSSGFIFAAAVSITSELFGPNSVGVNHNILITNIPIGSLLYGFIAASIYEANANPEIRTVVSDSVVCIGRDCYHKTFVLWGCLSLLGLASSFLLYMRTKPVYHRLEQDRVSLMADFGYLSDTDDSAVEELISQAKELSALEQIAAINCSSFTDSSTLPDDLESRFRRLKSLPPARPDPVSSKISKKKDLTHSKSVVGYPKDADFSGNPVKKCGFDEDSSIFKRDLGVNSGFERSSRAGLDSDGSGDFSDSGNIGSSKIFSPAKQTQKLPKEKRRVASSSVDLATPPSSDSEPEMRSKSKSSSWVKKLSPSKIIRYIWSSPNKSSSAKKKNIKSIKSFTASGRASSDVDFDDFLSDLNAYSVEDQRKMLKKALKEQQKMRKEAAQIIKMTRKASARFDFDD</sequence>
<evidence type="ECO:0000313" key="10">
    <source>
        <dbReference type="Proteomes" id="UP000824890"/>
    </source>
</evidence>
<dbReference type="Gene3D" id="1.20.1250.20">
    <property type="entry name" value="MFS general substrate transporter like domains"/>
    <property type="match status" value="2"/>
</dbReference>
<keyword evidence="10" id="KW-1185">Reference proteome</keyword>
<keyword evidence="2 6" id="KW-0812">Transmembrane</keyword>
<feature type="transmembrane region" description="Helical" evidence="6">
    <location>
        <begin position="203"/>
        <end position="224"/>
    </location>
</feature>
<comment type="caution">
    <text evidence="9">The sequence shown here is derived from an EMBL/GenBank/DDBJ whole genome shotgun (WGS) entry which is preliminary data.</text>
</comment>
<evidence type="ECO:0000256" key="6">
    <source>
        <dbReference type="SAM" id="Phobius"/>
    </source>
</evidence>
<evidence type="ECO:0008006" key="11">
    <source>
        <dbReference type="Google" id="ProtNLM"/>
    </source>
</evidence>
<keyword evidence="3 6" id="KW-1133">Transmembrane helix</keyword>
<dbReference type="CDD" id="cd17354">
    <property type="entry name" value="MFS_Mch1p_like"/>
    <property type="match status" value="1"/>
</dbReference>
<feature type="transmembrane region" description="Helical" evidence="6">
    <location>
        <begin position="45"/>
        <end position="62"/>
    </location>
</feature>
<feature type="compositionally biased region" description="Basic and acidic residues" evidence="5">
    <location>
        <begin position="1"/>
        <end position="13"/>
    </location>
</feature>
<feature type="region of interest" description="Disordered" evidence="5">
    <location>
        <begin position="685"/>
        <end position="759"/>
    </location>
</feature>
<feature type="transmembrane region" description="Helical" evidence="6">
    <location>
        <begin position="140"/>
        <end position="167"/>
    </location>
</feature>
<dbReference type="InterPro" id="IPR036259">
    <property type="entry name" value="MFS_trans_sf"/>
</dbReference>
<dbReference type="PANTHER" id="PTHR21576">
    <property type="entry name" value="UNCHARACTERIZED NODULIN-LIKE PROTEIN"/>
    <property type="match status" value="1"/>
</dbReference>
<feature type="transmembrane region" description="Helical" evidence="6">
    <location>
        <begin position="483"/>
        <end position="502"/>
    </location>
</feature>
<name>A0ABQ7ZFJ8_BRANA</name>
<evidence type="ECO:0000313" key="9">
    <source>
        <dbReference type="EMBL" id="KAH0879000.1"/>
    </source>
</evidence>
<dbReference type="EMBL" id="JAGKQM010000015">
    <property type="protein sequence ID" value="KAH0879000.1"/>
    <property type="molecule type" value="Genomic_DNA"/>
</dbReference>